<keyword evidence="2 9" id="KW-0963">Cytoplasm</keyword>
<evidence type="ECO:0000256" key="1">
    <source>
        <dbReference type="ARBA" id="ARBA00022475"/>
    </source>
</evidence>
<keyword evidence="5 9" id="KW-0342">GTP-binding</keyword>
<dbReference type="SUPFAM" id="SSF47364">
    <property type="entry name" value="Domain of the SRP/SRP receptor G-proteins"/>
    <property type="match status" value="1"/>
</dbReference>
<keyword evidence="4 9" id="KW-0378">Hydrolase</keyword>
<dbReference type="FunFam" id="3.40.50.300:FF:000053">
    <property type="entry name" value="Signal recognition particle receptor FtsY"/>
    <property type="match status" value="1"/>
</dbReference>
<dbReference type="PROSITE" id="PS00300">
    <property type="entry name" value="SRP54"/>
    <property type="match status" value="1"/>
</dbReference>
<organism evidence="10 11">
    <name type="scientific">Paenibacillus polymyxa</name>
    <name type="common">Bacillus polymyxa</name>
    <dbReference type="NCBI Taxonomy" id="1406"/>
    <lineage>
        <taxon>Bacteria</taxon>
        <taxon>Bacillati</taxon>
        <taxon>Bacillota</taxon>
        <taxon>Bacilli</taxon>
        <taxon>Bacillales</taxon>
        <taxon>Paenibacillaceae</taxon>
        <taxon>Paenibacillus</taxon>
    </lineage>
</organism>
<proteinExistence type="inferred from homology"/>
<evidence type="ECO:0000256" key="4">
    <source>
        <dbReference type="ARBA" id="ARBA00022801"/>
    </source>
</evidence>
<dbReference type="InterPro" id="IPR013822">
    <property type="entry name" value="Signal_recog_particl_SRP54_hlx"/>
</dbReference>
<dbReference type="InterPro" id="IPR004390">
    <property type="entry name" value="SR_rcpt_FtsY"/>
</dbReference>
<dbReference type="NCBIfam" id="TIGR00064">
    <property type="entry name" value="ftsY"/>
    <property type="match status" value="1"/>
</dbReference>
<dbReference type="InterPro" id="IPR027417">
    <property type="entry name" value="P-loop_NTPase"/>
</dbReference>
<dbReference type="SUPFAM" id="SSF52540">
    <property type="entry name" value="P-loop containing nucleoside triphosphate hydrolases"/>
    <property type="match status" value="1"/>
</dbReference>
<dbReference type="Gene3D" id="1.20.120.140">
    <property type="entry name" value="Signal recognition particle SRP54, nucleotide-binding domain"/>
    <property type="match status" value="1"/>
</dbReference>
<evidence type="ECO:0000256" key="8">
    <source>
        <dbReference type="ARBA" id="ARBA00048027"/>
    </source>
</evidence>
<dbReference type="GO" id="GO:0003924">
    <property type="term" value="F:GTPase activity"/>
    <property type="evidence" value="ECO:0007669"/>
    <property type="project" value="UniProtKB-UniRule"/>
</dbReference>
<evidence type="ECO:0000256" key="3">
    <source>
        <dbReference type="ARBA" id="ARBA00022741"/>
    </source>
</evidence>
<dbReference type="PANTHER" id="PTHR43134:SF1">
    <property type="entry name" value="SIGNAL RECOGNITION PARTICLE RECEPTOR SUBUNIT ALPHA"/>
    <property type="match status" value="1"/>
</dbReference>
<dbReference type="GO" id="GO:0005525">
    <property type="term" value="F:GTP binding"/>
    <property type="evidence" value="ECO:0007669"/>
    <property type="project" value="UniProtKB-UniRule"/>
</dbReference>
<feature type="binding site" evidence="9">
    <location>
        <begin position="125"/>
        <end position="132"/>
    </location>
    <ligand>
        <name>GTP</name>
        <dbReference type="ChEBI" id="CHEBI:37565"/>
    </ligand>
</feature>
<dbReference type="FunFam" id="1.20.120.140:FF:000002">
    <property type="entry name" value="Signal recognition particle receptor FtsY"/>
    <property type="match status" value="1"/>
</dbReference>
<sequence length="338" mass="37286">MSFFRKLKESIANKTESVTKQFKDGLEKTRKGFVEKVTDLMIRRKKIDEEFYEELEEILIGADVGVNTVMNLIEDLREEVKKRKIEDASELQPVLSEKLSELLRGNDNSQLKMSPDGITVILFVGVNGVGKTTTIGKLAHRFKQEGKKVLLAAGDTFRAGAIEQLEVWGERAGVEVIKQQSGSDPAAVMFDAVQAAKQRQVDVLLCDTAGRLQNKSNLMEELNKIFRVIQREIPDAPHEVLLVLDATTGQNALNQAKLFGEKSGVTGLVLTKLDGTAKGGIVVAIRQELNLPVKLVGLGEKVNDLQPFDSEQFVHALFAGLIQEETVEATATGEEEQN</sequence>
<dbReference type="InterPro" id="IPR000897">
    <property type="entry name" value="SRP54_GTPase_dom"/>
</dbReference>
<gene>
    <name evidence="9 10" type="primary">ftsY</name>
    <name evidence="10" type="ORF">JDW19_07930</name>
</gene>
<evidence type="ECO:0000256" key="5">
    <source>
        <dbReference type="ARBA" id="ARBA00023134"/>
    </source>
</evidence>
<dbReference type="EMBL" id="JAEHFQ010000003">
    <property type="protein sequence ID" value="MBM0633057.1"/>
    <property type="molecule type" value="Genomic_DNA"/>
</dbReference>
<evidence type="ECO:0000313" key="11">
    <source>
        <dbReference type="Proteomes" id="UP000650605"/>
    </source>
</evidence>
<dbReference type="EC" id="3.6.5.4" evidence="9"/>
<feature type="binding site" evidence="9">
    <location>
        <begin position="207"/>
        <end position="211"/>
    </location>
    <ligand>
        <name>GTP</name>
        <dbReference type="ChEBI" id="CHEBI:37565"/>
    </ligand>
</feature>
<dbReference type="Pfam" id="PF02881">
    <property type="entry name" value="SRP54_N"/>
    <property type="match status" value="1"/>
</dbReference>
<comment type="similarity">
    <text evidence="9">Belongs to the GTP-binding SRP family. FtsY subfamily.</text>
</comment>
<dbReference type="SMART" id="SM00382">
    <property type="entry name" value="AAA"/>
    <property type="match status" value="1"/>
</dbReference>
<dbReference type="GO" id="GO:0005737">
    <property type="term" value="C:cytoplasm"/>
    <property type="evidence" value="ECO:0007669"/>
    <property type="project" value="UniProtKB-SubCell"/>
</dbReference>
<dbReference type="GO" id="GO:0005886">
    <property type="term" value="C:plasma membrane"/>
    <property type="evidence" value="ECO:0007669"/>
    <property type="project" value="UniProtKB-SubCell"/>
</dbReference>
<dbReference type="GO" id="GO:0005047">
    <property type="term" value="F:signal recognition particle binding"/>
    <property type="evidence" value="ECO:0007669"/>
    <property type="project" value="TreeGrafter"/>
</dbReference>
<dbReference type="Gene3D" id="3.40.50.300">
    <property type="entry name" value="P-loop containing nucleotide triphosphate hydrolases"/>
    <property type="match status" value="1"/>
</dbReference>
<comment type="subunit">
    <text evidence="9">Part of the signal recognition particle protein translocation system, which is composed of SRP and FtsY.</text>
</comment>
<evidence type="ECO:0000256" key="9">
    <source>
        <dbReference type="HAMAP-Rule" id="MF_00920"/>
    </source>
</evidence>
<dbReference type="AlphaFoldDB" id="A0A074L9G4"/>
<feature type="binding site" evidence="9">
    <location>
        <begin position="271"/>
        <end position="274"/>
    </location>
    <ligand>
        <name>GTP</name>
        <dbReference type="ChEBI" id="CHEBI:37565"/>
    </ligand>
</feature>
<dbReference type="InterPro" id="IPR042101">
    <property type="entry name" value="SRP54_N_sf"/>
</dbReference>
<keyword evidence="6 9" id="KW-0472">Membrane</keyword>
<name>A0A074L9G4_PAEPO</name>
<dbReference type="InterPro" id="IPR003593">
    <property type="entry name" value="AAA+_ATPase"/>
</dbReference>
<evidence type="ECO:0000256" key="6">
    <source>
        <dbReference type="ARBA" id="ARBA00023136"/>
    </source>
</evidence>
<reference evidence="10" key="1">
    <citation type="submission" date="2020-12" db="EMBL/GenBank/DDBJ databases">
        <title>Paenibacillus polymyxa LMG 27872: a double-edged sword.</title>
        <authorList>
            <person name="Langendries S."/>
            <person name="Garcia Mendez S."/>
            <person name="Beirinckx S."/>
            <person name="Viaene T."/>
            <person name="Baeyen S."/>
            <person name="Goeminne G."/>
            <person name="Willems A."/>
            <person name="Debode J."/>
            <person name="Goormachtig S."/>
        </authorList>
    </citation>
    <scope>NUCLEOTIDE SEQUENCE</scope>
    <source>
        <strain evidence="10">LMG 27872</strain>
    </source>
</reference>
<dbReference type="HAMAP" id="MF_00920">
    <property type="entry name" value="FtsY"/>
    <property type="match status" value="1"/>
</dbReference>
<evidence type="ECO:0000313" key="10">
    <source>
        <dbReference type="EMBL" id="MBM0633057.1"/>
    </source>
</evidence>
<protein>
    <recommendedName>
        <fullName evidence="9">Signal recognition particle receptor FtsY</fullName>
        <shortName evidence="9">SRP receptor</shortName>
        <ecNumber evidence="9">3.6.5.4</ecNumber>
    </recommendedName>
</protein>
<comment type="function">
    <text evidence="9">Involved in targeting and insertion of nascent membrane proteins into the cytoplasmic membrane. Acts as a receptor for the complex formed by the signal recognition particle (SRP) and the ribosome-nascent chain (RNC).</text>
</comment>
<comment type="subcellular location">
    <subcellularLocation>
        <location evidence="9">Cell membrane</location>
        <topology evidence="9">Peripheral membrane protein</topology>
        <orientation evidence="9">Cytoplasmic side</orientation>
    </subcellularLocation>
    <subcellularLocation>
        <location evidence="9">Cytoplasm</location>
    </subcellularLocation>
</comment>
<keyword evidence="1 9" id="KW-1003">Cell membrane</keyword>
<keyword evidence="7 9" id="KW-0675">Receptor</keyword>
<dbReference type="CDD" id="cd17874">
    <property type="entry name" value="FtsY"/>
    <property type="match status" value="1"/>
</dbReference>
<dbReference type="SMART" id="SM00963">
    <property type="entry name" value="SRP54_N"/>
    <property type="match status" value="1"/>
</dbReference>
<evidence type="ECO:0000256" key="2">
    <source>
        <dbReference type="ARBA" id="ARBA00022490"/>
    </source>
</evidence>
<dbReference type="SMART" id="SM00962">
    <property type="entry name" value="SRP54"/>
    <property type="match status" value="1"/>
</dbReference>
<dbReference type="RefSeq" id="WP_025721714.1">
    <property type="nucleotide sequence ID" value="NZ_ALJV01000028.1"/>
</dbReference>
<dbReference type="Pfam" id="PF00448">
    <property type="entry name" value="SRP54"/>
    <property type="match status" value="1"/>
</dbReference>
<dbReference type="PANTHER" id="PTHR43134">
    <property type="entry name" value="SIGNAL RECOGNITION PARTICLE RECEPTOR SUBUNIT ALPHA"/>
    <property type="match status" value="1"/>
</dbReference>
<dbReference type="InterPro" id="IPR036225">
    <property type="entry name" value="SRP/SRP_N"/>
</dbReference>
<dbReference type="Proteomes" id="UP000650605">
    <property type="component" value="Unassembled WGS sequence"/>
</dbReference>
<comment type="caution">
    <text evidence="10">The sequence shown here is derived from an EMBL/GenBank/DDBJ whole genome shotgun (WGS) entry which is preliminary data.</text>
</comment>
<evidence type="ECO:0000256" key="7">
    <source>
        <dbReference type="ARBA" id="ARBA00023170"/>
    </source>
</evidence>
<dbReference type="GO" id="GO:0006614">
    <property type="term" value="P:SRP-dependent cotranslational protein targeting to membrane"/>
    <property type="evidence" value="ECO:0007669"/>
    <property type="project" value="InterPro"/>
</dbReference>
<keyword evidence="3 9" id="KW-0547">Nucleotide-binding</keyword>
<accession>A0A074L9G4</accession>
<comment type="catalytic activity">
    <reaction evidence="8 9">
        <text>GTP + H2O = GDP + phosphate + H(+)</text>
        <dbReference type="Rhea" id="RHEA:19669"/>
        <dbReference type="ChEBI" id="CHEBI:15377"/>
        <dbReference type="ChEBI" id="CHEBI:15378"/>
        <dbReference type="ChEBI" id="CHEBI:37565"/>
        <dbReference type="ChEBI" id="CHEBI:43474"/>
        <dbReference type="ChEBI" id="CHEBI:58189"/>
        <dbReference type="EC" id="3.6.5.4"/>
    </reaction>
</comment>